<comment type="caution">
    <text evidence="1">The sequence shown here is derived from an EMBL/GenBank/DDBJ whole genome shotgun (WGS) entry which is preliminary data.</text>
</comment>
<proteinExistence type="predicted"/>
<reference evidence="2" key="1">
    <citation type="submission" date="2015-07" db="EMBL/GenBank/DDBJ databases">
        <title>Fjat-14235 jcm11544.</title>
        <authorList>
            <person name="Liu B."/>
            <person name="Wang J."/>
            <person name="Zhu Y."/>
            <person name="Liu G."/>
            <person name="Chen Q."/>
            <person name="Chen Z."/>
            <person name="Lan J."/>
            <person name="Che J."/>
            <person name="Ge C."/>
            <person name="Shi H."/>
            <person name="Pan Z."/>
            <person name="Liu X."/>
        </authorList>
    </citation>
    <scope>NUCLEOTIDE SEQUENCE [LARGE SCALE GENOMIC DNA]</scope>
    <source>
        <strain evidence="2">JCM 11544</strain>
    </source>
</reference>
<organism evidence="1 2">
    <name type="scientific">Rossellomorea marisflavi</name>
    <dbReference type="NCBI Taxonomy" id="189381"/>
    <lineage>
        <taxon>Bacteria</taxon>
        <taxon>Bacillati</taxon>
        <taxon>Bacillota</taxon>
        <taxon>Bacilli</taxon>
        <taxon>Bacillales</taxon>
        <taxon>Bacillaceae</taxon>
        <taxon>Rossellomorea</taxon>
    </lineage>
</organism>
<keyword evidence="2" id="KW-1185">Reference proteome</keyword>
<evidence type="ECO:0000313" key="2">
    <source>
        <dbReference type="Proteomes" id="UP000037405"/>
    </source>
</evidence>
<dbReference type="Proteomes" id="UP000037405">
    <property type="component" value="Unassembled WGS sequence"/>
</dbReference>
<name>A0A0M0G5F7_9BACI</name>
<dbReference type="EMBL" id="LGUE01000004">
    <property type="protein sequence ID" value="KON85095.1"/>
    <property type="molecule type" value="Genomic_DNA"/>
</dbReference>
<dbReference type="PATRIC" id="fig|189381.12.peg.2875"/>
<sequence length="121" mass="13793">MDRSFPLQALAFRGEEVEPPQLRFRGLDLSSIPVGVKRLSLQCTLCFHKSERWSVIACILTNNKAQISFEYDFLKIIRCVLIQAEITPGFEIEKTRGPFLFATLFGVDKREWSSTAPCPLL</sequence>
<accession>A0A0M0G5F7</accession>
<evidence type="ECO:0000313" key="1">
    <source>
        <dbReference type="EMBL" id="KON85095.1"/>
    </source>
</evidence>
<gene>
    <name evidence="1" type="ORF">AF331_14040</name>
</gene>
<dbReference type="AlphaFoldDB" id="A0A0M0G5F7"/>
<protein>
    <submittedName>
        <fullName evidence="1">Uncharacterized protein</fullName>
    </submittedName>
</protein>